<dbReference type="Pfam" id="PF19950">
    <property type="entry name" value="DUF6412"/>
    <property type="match status" value="1"/>
</dbReference>
<protein>
    <submittedName>
        <fullName evidence="2">Uncharacterized protein</fullName>
    </submittedName>
</protein>
<dbReference type="EMBL" id="LR215973">
    <property type="protein sequence ID" value="VFA98275.1"/>
    <property type="molecule type" value="Genomic_DNA"/>
</dbReference>
<gene>
    <name evidence="2" type="ORF">NCTC10797_02042</name>
</gene>
<evidence type="ECO:0000256" key="1">
    <source>
        <dbReference type="SAM" id="MobiDB-lite"/>
    </source>
</evidence>
<dbReference type="AlphaFoldDB" id="A0A4U8VZP1"/>
<dbReference type="RefSeq" id="WP_130916940.1">
    <property type="nucleotide sequence ID" value="NZ_LR215973.1"/>
</dbReference>
<organism evidence="2 3">
    <name type="scientific">Nocardia cyriacigeorgica</name>
    <dbReference type="NCBI Taxonomy" id="135487"/>
    <lineage>
        <taxon>Bacteria</taxon>
        <taxon>Bacillati</taxon>
        <taxon>Actinomycetota</taxon>
        <taxon>Actinomycetes</taxon>
        <taxon>Mycobacteriales</taxon>
        <taxon>Nocardiaceae</taxon>
        <taxon>Nocardia</taxon>
    </lineage>
</organism>
<dbReference type="Proteomes" id="UP000290439">
    <property type="component" value="Chromosome"/>
</dbReference>
<proteinExistence type="predicted"/>
<evidence type="ECO:0000313" key="2">
    <source>
        <dbReference type="EMBL" id="VFA98275.1"/>
    </source>
</evidence>
<name>A0A4U8VZP1_9NOCA</name>
<sequence>MFTRAQLTVGAVLTALLPALVVLTAPAGEPAAIFGAAALVLAIALVSAPSMRLVPLPVGTAGPPQAAQRRRRGSYLRQSNPDAAGRPRPRAPGYGQG</sequence>
<reference evidence="2 3" key="1">
    <citation type="submission" date="2019-02" db="EMBL/GenBank/DDBJ databases">
        <authorList>
            <consortium name="Pathogen Informatics"/>
        </authorList>
    </citation>
    <scope>NUCLEOTIDE SEQUENCE [LARGE SCALE GENOMIC DNA]</scope>
    <source>
        <strain evidence="2 3">3012STDY6756504</strain>
    </source>
</reference>
<dbReference type="InterPro" id="IPR045635">
    <property type="entry name" value="DUF6412"/>
</dbReference>
<accession>A0A4U8VZP1</accession>
<feature type="region of interest" description="Disordered" evidence="1">
    <location>
        <begin position="57"/>
        <end position="97"/>
    </location>
</feature>
<evidence type="ECO:0000313" key="3">
    <source>
        <dbReference type="Proteomes" id="UP000290439"/>
    </source>
</evidence>